<dbReference type="RefSeq" id="WP_308632727.1">
    <property type="nucleotide sequence ID" value="NZ_BMDI01000002.1"/>
</dbReference>
<dbReference type="PANTHER" id="PTHR30203">
    <property type="entry name" value="OUTER MEMBRANE CATION EFFLUX PROTEIN"/>
    <property type="match status" value="1"/>
</dbReference>
<evidence type="ECO:0000256" key="3">
    <source>
        <dbReference type="SAM" id="Coils"/>
    </source>
</evidence>
<sequence length="481" mass="51986">MMKQITLTLLAVGVLSACSMAPKYTRPDAPVAASYPEHREAQGAQRSAAETGWRDFFHDARLQTLIGRALENNRDLRVAALRIEEARAQYNIVQADRVPNLNGTATGNRGRTPASVNQFGQSVVTSNYQVGVSLASFELDFFGRVKSLSDAALASYLSTEEARVSAQLSLISEVAKAYLNERAFAEQEELARRTLESRAKGYELAKQRFDVGATSALDLQQNEALLQTARVTAASVARQRAQAWNALTVLVGQPLTDLPAPQPLSSQDIVTELPAGLPSDLLVQRPDIRSAEQTLLAANANIGAARAAFFPRISLTAGVGTASNSLDGLFESGSRAWSFAPQLVLPIFQGGRNTANLNLAEVRKNIAVANYEKTIQVAFQEVADALVARGFLDEQADAQERVQRAQAERMKFADQRFENGIASSLDVLDAQRELFSAEQELVQIRLLRLTNAVDLYRSLGGGIRETTATAAAPTTPATSAP</sequence>
<evidence type="ECO:0000313" key="4">
    <source>
        <dbReference type="EMBL" id="GGI20302.1"/>
    </source>
</evidence>
<dbReference type="PROSITE" id="PS51257">
    <property type="entry name" value="PROKAR_LIPOPROTEIN"/>
    <property type="match status" value="1"/>
</dbReference>
<dbReference type="Pfam" id="PF02321">
    <property type="entry name" value="OEP"/>
    <property type="match status" value="2"/>
</dbReference>
<evidence type="ECO:0000256" key="1">
    <source>
        <dbReference type="ARBA" id="ARBA00007613"/>
    </source>
</evidence>
<comment type="caution">
    <text evidence="4">The sequence shown here is derived from an EMBL/GenBank/DDBJ whole genome shotgun (WGS) entry which is preliminary data.</text>
</comment>
<keyword evidence="3" id="KW-0175">Coiled coil</keyword>
<dbReference type="Gene3D" id="1.20.1600.10">
    <property type="entry name" value="Outer membrane efflux proteins (OEP)"/>
    <property type="match status" value="1"/>
</dbReference>
<feature type="chain" id="PRO_5035338464" evidence="2">
    <location>
        <begin position="22"/>
        <end position="481"/>
    </location>
</feature>
<proteinExistence type="inferred from homology"/>
<comment type="similarity">
    <text evidence="1 2">Belongs to the outer membrane factor (OMF) (TC 1.B.17) family.</text>
</comment>
<comment type="subcellular location">
    <subcellularLocation>
        <location evidence="2">Cell membrane</location>
        <topology evidence="2">Lipid-anchor</topology>
    </subcellularLocation>
</comment>
<evidence type="ECO:0000256" key="2">
    <source>
        <dbReference type="RuleBase" id="RU362097"/>
    </source>
</evidence>
<dbReference type="EMBL" id="BMDI01000002">
    <property type="protein sequence ID" value="GGI20302.1"/>
    <property type="molecule type" value="Genomic_DNA"/>
</dbReference>
<name>A0A8J3ASK2_9BURK</name>
<dbReference type="Gene3D" id="2.20.200.10">
    <property type="entry name" value="Outer membrane efflux proteins (OEP)"/>
    <property type="match status" value="1"/>
</dbReference>
<feature type="coiled-coil region" evidence="3">
    <location>
        <begin position="388"/>
        <end position="415"/>
    </location>
</feature>
<evidence type="ECO:0000313" key="5">
    <source>
        <dbReference type="Proteomes" id="UP000642180"/>
    </source>
</evidence>
<gene>
    <name evidence="4" type="ORF">GCM10008066_23350</name>
</gene>
<dbReference type="AlphaFoldDB" id="A0A8J3ASK2"/>
<dbReference type="InterPro" id="IPR003423">
    <property type="entry name" value="OMP_efflux"/>
</dbReference>
<keyword evidence="2" id="KW-1134">Transmembrane beta strand</keyword>
<dbReference type="GO" id="GO:0015562">
    <property type="term" value="F:efflux transmembrane transporter activity"/>
    <property type="evidence" value="ECO:0007669"/>
    <property type="project" value="InterPro"/>
</dbReference>
<keyword evidence="2" id="KW-0812">Transmembrane</keyword>
<dbReference type="NCBIfam" id="TIGR01845">
    <property type="entry name" value="outer_NodT"/>
    <property type="match status" value="1"/>
</dbReference>
<dbReference type="SUPFAM" id="SSF56954">
    <property type="entry name" value="Outer membrane efflux proteins (OEP)"/>
    <property type="match status" value="1"/>
</dbReference>
<keyword evidence="2" id="KW-0564">Palmitate</keyword>
<keyword evidence="2" id="KW-0472">Membrane</keyword>
<protein>
    <submittedName>
        <fullName evidence="4">Multidrug transporter</fullName>
    </submittedName>
</protein>
<dbReference type="Proteomes" id="UP000642180">
    <property type="component" value="Unassembled WGS sequence"/>
</dbReference>
<dbReference type="GO" id="GO:0005886">
    <property type="term" value="C:plasma membrane"/>
    <property type="evidence" value="ECO:0007669"/>
    <property type="project" value="UniProtKB-SubCell"/>
</dbReference>
<keyword evidence="2" id="KW-0732">Signal</keyword>
<keyword evidence="2" id="KW-0449">Lipoprotein</keyword>
<keyword evidence="5" id="KW-1185">Reference proteome</keyword>
<feature type="signal peptide" evidence="2">
    <location>
        <begin position="1"/>
        <end position="21"/>
    </location>
</feature>
<organism evidence="4 5">
    <name type="scientific">Oxalicibacterium faecigallinarum</name>
    <dbReference type="NCBI Taxonomy" id="573741"/>
    <lineage>
        <taxon>Bacteria</taxon>
        <taxon>Pseudomonadati</taxon>
        <taxon>Pseudomonadota</taxon>
        <taxon>Betaproteobacteria</taxon>
        <taxon>Burkholderiales</taxon>
        <taxon>Oxalobacteraceae</taxon>
        <taxon>Oxalicibacterium</taxon>
    </lineage>
</organism>
<accession>A0A8J3ASK2</accession>
<dbReference type="InterPro" id="IPR010131">
    <property type="entry name" value="MdtP/NodT-like"/>
</dbReference>
<reference evidence="5" key="1">
    <citation type="journal article" date="2019" name="Int. J. Syst. Evol. Microbiol.">
        <title>The Global Catalogue of Microorganisms (GCM) 10K type strain sequencing project: providing services to taxonomists for standard genome sequencing and annotation.</title>
        <authorList>
            <consortium name="The Broad Institute Genomics Platform"/>
            <consortium name="The Broad Institute Genome Sequencing Center for Infectious Disease"/>
            <person name="Wu L."/>
            <person name="Ma J."/>
        </authorList>
    </citation>
    <scope>NUCLEOTIDE SEQUENCE [LARGE SCALE GENOMIC DNA]</scope>
    <source>
        <strain evidence="5">CCM 2767</strain>
    </source>
</reference>
<dbReference type="PANTHER" id="PTHR30203:SF32">
    <property type="entry name" value="CATION EFFLUX SYSTEM PROTEIN CUSC"/>
    <property type="match status" value="1"/>
</dbReference>